<gene>
    <name evidence="2" type="ORF">NX778_24190</name>
</gene>
<comment type="caution">
    <text evidence="2">The sequence shown here is derived from an EMBL/GenBank/DDBJ whole genome shotgun (WGS) entry which is preliminary data.</text>
</comment>
<name>A0ABT2D4M1_9BURK</name>
<evidence type="ECO:0000313" key="3">
    <source>
        <dbReference type="Proteomes" id="UP001204621"/>
    </source>
</evidence>
<keyword evidence="1" id="KW-1133">Transmembrane helix</keyword>
<reference evidence="2 3" key="1">
    <citation type="submission" date="2022-08" db="EMBL/GenBank/DDBJ databases">
        <title>Reclassification of Massilia species as members of the genera Telluria, Duganella, Pseudoduganella, Mokoshia gen. nov. and Zemynaea gen. nov. using orthogonal and non-orthogonal genome-based approaches.</title>
        <authorList>
            <person name="Bowman J.P."/>
        </authorList>
    </citation>
    <scope>NUCLEOTIDE SEQUENCE [LARGE SCALE GENOMIC DNA]</scope>
    <source>
        <strain evidence="2 3">JCM 31606</strain>
    </source>
</reference>
<proteinExistence type="predicted"/>
<dbReference type="EMBL" id="JANUGU010000015">
    <property type="protein sequence ID" value="MCS0661177.1"/>
    <property type="molecule type" value="Genomic_DNA"/>
</dbReference>
<dbReference type="Proteomes" id="UP001204621">
    <property type="component" value="Unassembled WGS sequence"/>
</dbReference>
<dbReference type="RefSeq" id="WP_258814374.1">
    <property type="nucleotide sequence ID" value="NZ_JANUGU010000015.1"/>
</dbReference>
<keyword evidence="1" id="KW-0812">Transmembrane</keyword>
<accession>A0ABT2D4M1</accession>
<evidence type="ECO:0000256" key="1">
    <source>
        <dbReference type="SAM" id="Phobius"/>
    </source>
</evidence>
<sequence>MQNIGGVAARRRVIKALAVVAGSAMLASCATFMGPRQVEIPMWKLQAGLDRRFPVDNRMLELFDVNLSRPQLALLPQDNRVGLSMQAEIAPFFLRRSYSGSVAFSGQLYADPYRGGVFMADARVDRFDIDGVDPNTSRQLTKVANVLMDKVVRDTPVYSFRMEDLRYGGVQFVPTRIDTTANSLVVTLEPVK</sequence>
<organism evidence="2 3">
    <name type="scientific">Massilia terrae</name>
    <dbReference type="NCBI Taxonomy" id="1811224"/>
    <lineage>
        <taxon>Bacteria</taxon>
        <taxon>Pseudomonadati</taxon>
        <taxon>Pseudomonadota</taxon>
        <taxon>Betaproteobacteria</taxon>
        <taxon>Burkholderiales</taxon>
        <taxon>Oxalobacteraceae</taxon>
        <taxon>Telluria group</taxon>
        <taxon>Massilia</taxon>
    </lineage>
</organism>
<protein>
    <submittedName>
        <fullName evidence="2">DUF1439 domain-containing protein</fullName>
    </submittedName>
</protein>
<keyword evidence="1" id="KW-0472">Membrane</keyword>
<feature type="transmembrane region" description="Helical" evidence="1">
    <location>
        <begin position="12"/>
        <end position="34"/>
    </location>
</feature>
<dbReference type="Pfam" id="PF07273">
    <property type="entry name" value="DUF1439"/>
    <property type="match status" value="1"/>
</dbReference>
<dbReference type="InterPro" id="IPR010835">
    <property type="entry name" value="DUF1439"/>
</dbReference>
<evidence type="ECO:0000313" key="2">
    <source>
        <dbReference type="EMBL" id="MCS0661177.1"/>
    </source>
</evidence>
<keyword evidence="3" id="KW-1185">Reference proteome</keyword>
<dbReference type="Gene3D" id="3.15.10.40">
    <property type="entry name" value="Uncharacterised protein PF07273, DUF1439"/>
    <property type="match status" value="1"/>
</dbReference>